<dbReference type="SMART" id="SM00345">
    <property type="entry name" value="HTH_GNTR"/>
    <property type="match status" value="1"/>
</dbReference>
<dbReference type="InterPro" id="IPR015421">
    <property type="entry name" value="PyrdxlP-dep_Trfase_major"/>
</dbReference>
<dbReference type="PROSITE" id="PS50949">
    <property type="entry name" value="HTH_GNTR"/>
    <property type="match status" value="1"/>
</dbReference>
<dbReference type="OrthoDB" id="9804020at2"/>
<dbReference type="PANTHER" id="PTHR46577:SF2">
    <property type="entry name" value="TRANSCRIPTIONAL REGULATORY PROTEIN"/>
    <property type="match status" value="1"/>
</dbReference>
<dbReference type="Pfam" id="PF00392">
    <property type="entry name" value="GntR"/>
    <property type="match status" value="1"/>
</dbReference>
<dbReference type="Gene3D" id="3.90.1150.10">
    <property type="entry name" value="Aspartate Aminotransferase, domain 1"/>
    <property type="match status" value="1"/>
</dbReference>
<keyword evidence="3" id="KW-0805">Transcription regulation</keyword>
<dbReference type="Gene3D" id="3.40.640.10">
    <property type="entry name" value="Type I PLP-dependent aspartate aminotransferase-like (Major domain)"/>
    <property type="match status" value="1"/>
</dbReference>
<evidence type="ECO:0000256" key="1">
    <source>
        <dbReference type="ARBA" id="ARBA00005384"/>
    </source>
</evidence>
<organism evidence="7 8">
    <name type="scientific">Caballeronia catudaia</name>
    <dbReference type="NCBI Taxonomy" id="1777136"/>
    <lineage>
        <taxon>Bacteria</taxon>
        <taxon>Pseudomonadati</taxon>
        <taxon>Pseudomonadota</taxon>
        <taxon>Betaproteobacteria</taxon>
        <taxon>Burkholderiales</taxon>
        <taxon>Burkholderiaceae</taxon>
        <taxon>Caballeronia</taxon>
    </lineage>
</organism>
<dbReference type="AlphaFoldDB" id="A0A158DL28"/>
<dbReference type="SUPFAM" id="SSF46785">
    <property type="entry name" value="Winged helix' DNA-binding domain"/>
    <property type="match status" value="1"/>
</dbReference>
<keyword evidence="2" id="KW-0663">Pyridoxal phosphate</keyword>
<dbReference type="InterPro" id="IPR000524">
    <property type="entry name" value="Tscrpt_reg_HTH_GntR"/>
</dbReference>
<dbReference type="GO" id="GO:0003700">
    <property type="term" value="F:DNA-binding transcription factor activity"/>
    <property type="evidence" value="ECO:0007669"/>
    <property type="project" value="InterPro"/>
</dbReference>
<dbReference type="PANTHER" id="PTHR46577">
    <property type="entry name" value="HTH-TYPE TRANSCRIPTIONAL REGULATORY PROTEIN GABR"/>
    <property type="match status" value="1"/>
</dbReference>
<dbReference type="Pfam" id="PF00155">
    <property type="entry name" value="Aminotran_1_2"/>
    <property type="match status" value="1"/>
</dbReference>
<comment type="caution">
    <text evidence="7">The sequence shown here is derived from an EMBL/GenBank/DDBJ whole genome shotgun (WGS) entry which is preliminary data.</text>
</comment>
<keyword evidence="4" id="KW-0238">DNA-binding</keyword>
<dbReference type="InterPro" id="IPR004839">
    <property type="entry name" value="Aminotransferase_I/II_large"/>
</dbReference>
<dbReference type="InterPro" id="IPR051446">
    <property type="entry name" value="HTH_trans_reg/aminotransferase"/>
</dbReference>
<proteinExistence type="inferred from homology"/>
<evidence type="ECO:0000256" key="4">
    <source>
        <dbReference type="ARBA" id="ARBA00023125"/>
    </source>
</evidence>
<dbReference type="InterPro" id="IPR036388">
    <property type="entry name" value="WH-like_DNA-bd_sf"/>
</dbReference>
<dbReference type="GO" id="GO:0003677">
    <property type="term" value="F:DNA binding"/>
    <property type="evidence" value="ECO:0007669"/>
    <property type="project" value="UniProtKB-KW"/>
</dbReference>
<name>A0A158DL28_9BURK</name>
<dbReference type="SUPFAM" id="SSF53383">
    <property type="entry name" value="PLP-dependent transferases"/>
    <property type="match status" value="1"/>
</dbReference>
<feature type="domain" description="HTH gntR-type" evidence="6">
    <location>
        <begin position="1"/>
        <end position="69"/>
    </location>
</feature>
<dbReference type="GO" id="GO:0030170">
    <property type="term" value="F:pyridoxal phosphate binding"/>
    <property type="evidence" value="ECO:0007669"/>
    <property type="project" value="InterPro"/>
</dbReference>
<keyword evidence="8" id="KW-1185">Reference proteome</keyword>
<accession>A0A158DL28</accession>
<dbReference type="EMBL" id="FCOF02000078">
    <property type="protein sequence ID" value="SAK95322.1"/>
    <property type="molecule type" value="Genomic_DNA"/>
</dbReference>
<evidence type="ECO:0000256" key="5">
    <source>
        <dbReference type="ARBA" id="ARBA00023163"/>
    </source>
</evidence>
<reference evidence="7" key="1">
    <citation type="submission" date="2016-01" db="EMBL/GenBank/DDBJ databases">
        <authorList>
            <person name="Peeters C."/>
        </authorList>
    </citation>
    <scope>NUCLEOTIDE SEQUENCE [LARGE SCALE GENOMIC DNA]</scope>
    <source>
        <strain evidence="7">LMG 29318</strain>
    </source>
</reference>
<protein>
    <submittedName>
        <fullName evidence="7">GntR family transcriptional regulator</fullName>
    </submittedName>
</protein>
<evidence type="ECO:0000313" key="8">
    <source>
        <dbReference type="Proteomes" id="UP000054870"/>
    </source>
</evidence>
<sequence length="475" mass="53284">MNLYEKLADDIERSIRQGVYRHGERLPSVRQTSQRNRISVTTAIRAYVLLESRGLVTSRPQSGYFVNFHGDASERKLLELRPSRPIPISSPVDVSRLVLSTLRSIGVDDAVALGSPYPDPSLFPFERLNRYAYNAGRGKAQWGVTDALPPGNAKLVRQIARRYLENGMAVDPNEIIVTVGATEAINLCLQAVAKSGDVIAVESPTFYAMLHAIERMGMKAIEVSTHPEYGIDIEALAAIVKSQTVTACMVMPNFQNPLGFQMPDERKRELVQFLTAQDIPVIENGVYNELHFDRFYPSTLKSFDTKGLVLHCSSFSKSLTSAYRIGWAMPGRYRDRVEKLKFLNTLTSPSIPQLAIAEFLERDGYEHHLRRIRKAYAQQANLMKVIVSRFFPEGTRISSPAGGYVLWIELPSSVDSMRLYKLALDQGITIGPGYMFSISESTYRNFIRLNYSSPWTSEIEQAVITVGKIVADCSR</sequence>
<evidence type="ECO:0000259" key="6">
    <source>
        <dbReference type="PROSITE" id="PS50949"/>
    </source>
</evidence>
<gene>
    <name evidence="7" type="ORF">AWB75_06907</name>
</gene>
<comment type="similarity">
    <text evidence="1">In the C-terminal section; belongs to the class-I pyridoxal-phosphate-dependent aminotransferase family.</text>
</comment>
<evidence type="ECO:0000256" key="2">
    <source>
        <dbReference type="ARBA" id="ARBA00022898"/>
    </source>
</evidence>
<dbReference type="CDD" id="cd07377">
    <property type="entry name" value="WHTH_GntR"/>
    <property type="match status" value="1"/>
</dbReference>
<evidence type="ECO:0000313" key="7">
    <source>
        <dbReference type="EMBL" id="SAK95322.1"/>
    </source>
</evidence>
<dbReference type="Proteomes" id="UP000054870">
    <property type="component" value="Unassembled WGS sequence"/>
</dbReference>
<dbReference type="RefSeq" id="WP_061128493.1">
    <property type="nucleotide sequence ID" value="NZ_FCOF02000078.1"/>
</dbReference>
<dbReference type="InterPro" id="IPR015422">
    <property type="entry name" value="PyrdxlP-dep_Trfase_small"/>
</dbReference>
<dbReference type="Gene3D" id="1.10.10.10">
    <property type="entry name" value="Winged helix-like DNA-binding domain superfamily/Winged helix DNA-binding domain"/>
    <property type="match status" value="1"/>
</dbReference>
<dbReference type="CDD" id="cd00609">
    <property type="entry name" value="AAT_like"/>
    <property type="match status" value="1"/>
</dbReference>
<dbReference type="InterPro" id="IPR015424">
    <property type="entry name" value="PyrdxlP-dep_Trfase"/>
</dbReference>
<keyword evidence="5" id="KW-0804">Transcription</keyword>
<evidence type="ECO:0000256" key="3">
    <source>
        <dbReference type="ARBA" id="ARBA00023015"/>
    </source>
</evidence>
<dbReference type="InterPro" id="IPR036390">
    <property type="entry name" value="WH_DNA-bd_sf"/>
</dbReference>